<feature type="chain" id="PRO_5043355385" evidence="2">
    <location>
        <begin position="30"/>
        <end position="628"/>
    </location>
</feature>
<evidence type="ECO:0000256" key="2">
    <source>
        <dbReference type="SAM" id="SignalP"/>
    </source>
</evidence>
<accession>A0A8J1U6M4</accession>
<dbReference type="InterPro" id="IPR036024">
    <property type="entry name" value="Somatomedin_B-like_dom_sf"/>
</dbReference>
<keyword evidence="2" id="KW-0732">Signal</keyword>
<feature type="compositionally biased region" description="Polar residues" evidence="1">
    <location>
        <begin position="72"/>
        <end position="83"/>
    </location>
</feature>
<feature type="compositionally biased region" description="Basic and acidic residues" evidence="1">
    <location>
        <begin position="577"/>
        <end position="593"/>
    </location>
</feature>
<dbReference type="SUPFAM" id="SSF90188">
    <property type="entry name" value="Somatomedin B domain"/>
    <property type="match status" value="1"/>
</dbReference>
<dbReference type="PANTHER" id="PTHR45902">
    <property type="entry name" value="LATROPHILIN RECEPTOR-LIKE PROTEIN A"/>
    <property type="match status" value="1"/>
</dbReference>
<keyword evidence="4" id="KW-1185">Reference proteome</keyword>
<feature type="signal peptide" evidence="2">
    <location>
        <begin position="1"/>
        <end position="29"/>
    </location>
</feature>
<feature type="region of interest" description="Disordered" evidence="1">
    <location>
        <begin position="64"/>
        <end position="86"/>
    </location>
</feature>
<gene>
    <name evidence="3" type="ORF">OFUS_LOCUS19743</name>
</gene>
<dbReference type="Pfam" id="PF01033">
    <property type="entry name" value="Somatomedin_B"/>
    <property type="match status" value="1"/>
</dbReference>
<evidence type="ECO:0000313" key="4">
    <source>
        <dbReference type="Proteomes" id="UP000749559"/>
    </source>
</evidence>
<feature type="region of interest" description="Disordered" evidence="1">
    <location>
        <begin position="577"/>
        <end position="599"/>
    </location>
</feature>
<proteinExistence type="predicted"/>
<dbReference type="PROSITE" id="PS50958">
    <property type="entry name" value="SMB_2"/>
    <property type="match status" value="1"/>
</dbReference>
<dbReference type="EMBL" id="CAIIXF020000009">
    <property type="protein sequence ID" value="CAH1795168.1"/>
    <property type="molecule type" value="Genomic_DNA"/>
</dbReference>
<name>A0A8J1U6M4_OWEFU</name>
<evidence type="ECO:0000313" key="3">
    <source>
        <dbReference type="EMBL" id="CAH1795168.1"/>
    </source>
</evidence>
<dbReference type="PROSITE" id="PS00524">
    <property type="entry name" value="SMB_1"/>
    <property type="match status" value="1"/>
</dbReference>
<sequence>MSTLRCLRIFSIAMLFALLNHLLKNKHDGDKMTWHVRHPNDIHAELTTSNEDLSEGINELDERNRRKGSVPSLKTNSQLFKTKSPNRRLQKRSTWYFRSEDCESTTAIIESSNQTCMDTVSASCENRCRTQPDSEFLCHCDDKCVVFKDCCRDFGKWCNVDVPKEKRKPEGYPMGNMSYTWNPSNMICFKATPSSWFYLVRKCPSHTEKNLAKRCEEENEAFNLLEAIPVSDMKSGVHYKNRFCAKCNKANPVDIYTWKVTIYCRNIGDQRQDEIPNEISLDTVMYLISRSSFRSKHTCELNYVFNATASIASPRPCFDVLSTCGDCADPTLIQLCKATFGMTPVYGYFSTKYRNIYCGMCHESHFNLKCGTHKIAPGRNLGTSQLEWFSLSILVNVNEDDVLQKDVYTTTIENEGIFNVGDVVYGCADDIASGSCSAIRCPVNFVASTQGTCVLASISVDIWIAVTTIHQNRDEADHEKDTLRRRIPRIIQKIFNKLIGTIKYLFDLDIRRKEDVLYFNIVHESWFKIMVEKESILNEIMLKNKNEFRHLLLGNVTVNITVDMTWDVKNPNDDIHATSDKDLSEGTREFGEKKQRKGSVPSLKTNSQIFYSNPLLIFAASTFSYVII</sequence>
<dbReference type="Proteomes" id="UP000749559">
    <property type="component" value="Unassembled WGS sequence"/>
</dbReference>
<dbReference type="AlphaFoldDB" id="A0A8J1U6M4"/>
<dbReference type="PANTHER" id="PTHR45902:SF1">
    <property type="entry name" value="LATROPHILIN RECEPTOR-LIKE PROTEIN A"/>
    <property type="match status" value="1"/>
</dbReference>
<protein>
    <submittedName>
        <fullName evidence="3">Uncharacterized protein</fullName>
    </submittedName>
</protein>
<dbReference type="InterPro" id="IPR001212">
    <property type="entry name" value="Somatomedin_B_dom"/>
</dbReference>
<dbReference type="Gene3D" id="4.10.410.20">
    <property type="match status" value="1"/>
</dbReference>
<dbReference type="InterPro" id="IPR053231">
    <property type="entry name" value="GPCR_LN-TM7"/>
</dbReference>
<comment type="caution">
    <text evidence="3">The sequence shown here is derived from an EMBL/GenBank/DDBJ whole genome shotgun (WGS) entry which is preliminary data.</text>
</comment>
<evidence type="ECO:0000256" key="1">
    <source>
        <dbReference type="SAM" id="MobiDB-lite"/>
    </source>
</evidence>
<organism evidence="3 4">
    <name type="scientific">Owenia fusiformis</name>
    <name type="common">Polychaete worm</name>
    <dbReference type="NCBI Taxonomy" id="6347"/>
    <lineage>
        <taxon>Eukaryota</taxon>
        <taxon>Metazoa</taxon>
        <taxon>Spiralia</taxon>
        <taxon>Lophotrochozoa</taxon>
        <taxon>Annelida</taxon>
        <taxon>Polychaeta</taxon>
        <taxon>Sedentaria</taxon>
        <taxon>Canalipalpata</taxon>
        <taxon>Sabellida</taxon>
        <taxon>Oweniida</taxon>
        <taxon>Oweniidae</taxon>
        <taxon>Owenia</taxon>
    </lineage>
</organism>
<reference evidence="3" key="1">
    <citation type="submission" date="2022-03" db="EMBL/GenBank/DDBJ databases">
        <authorList>
            <person name="Martin C."/>
        </authorList>
    </citation>
    <scope>NUCLEOTIDE SEQUENCE</scope>
</reference>